<keyword evidence="1" id="KW-0812">Transmembrane</keyword>
<protein>
    <recommendedName>
        <fullName evidence="4">Phage protein</fullName>
    </recommendedName>
</protein>
<feature type="transmembrane region" description="Helical" evidence="1">
    <location>
        <begin position="6"/>
        <end position="24"/>
    </location>
</feature>
<gene>
    <name evidence="2" type="ORF">ACFX5F_11880</name>
</gene>
<accession>A0ABW6I8P5</accession>
<evidence type="ECO:0000313" key="3">
    <source>
        <dbReference type="Proteomes" id="UP001600107"/>
    </source>
</evidence>
<dbReference type="RefSeq" id="WP_379852249.1">
    <property type="nucleotide sequence ID" value="NZ_JBHZPY010000010.1"/>
</dbReference>
<dbReference type="EMBL" id="JBHZPY010000010">
    <property type="protein sequence ID" value="MFE3871919.1"/>
    <property type="molecule type" value="Genomic_DNA"/>
</dbReference>
<evidence type="ECO:0008006" key="4">
    <source>
        <dbReference type="Google" id="ProtNLM"/>
    </source>
</evidence>
<sequence>MEWYEIIGLIVVWLLGLYVTGKFYEYIKDYFYKNSWKKRKEK</sequence>
<keyword evidence="1" id="KW-1133">Transmembrane helix</keyword>
<comment type="caution">
    <text evidence="2">The sequence shown here is derived from an EMBL/GenBank/DDBJ whole genome shotgun (WGS) entry which is preliminary data.</text>
</comment>
<reference evidence="2 3" key="1">
    <citation type="submission" date="2024-06" db="EMBL/GenBank/DDBJ databases">
        <title>Flavobacterium spp. isolated from glacier.</title>
        <authorList>
            <person name="Han D."/>
        </authorList>
    </citation>
    <scope>NUCLEOTIDE SEQUENCE [LARGE SCALE GENOMIC DNA]</scope>
    <source>
        <strain evidence="2 3">ZS1P70</strain>
    </source>
</reference>
<evidence type="ECO:0000313" key="2">
    <source>
        <dbReference type="EMBL" id="MFE3871919.1"/>
    </source>
</evidence>
<evidence type="ECO:0000256" key="1">
    <source>
        <dbReference type="SAM" id="Phobius"/>
    </source>
</evidence>
<keyword evidence="1" id="KW-0472">Membrane</keyword>
<name>A0ABW6I8P5_9FLAO</name>
<organism evidence="2 3">
    <name type="scientific">Flavobacterium zhoui</name>
    <dbReference type="NCBI Taxonomy" id="3230414"/>
    <lineage>
        <taxon>Bacteria</taxon>
        <taxon>Pseudomonadati</taxon>
        <taxon>Bacteroidota</taxon>
        <taxon>Flavobacteriia</taxon>
        <taxon>Flavobacteriales</taxon>
        <taxon>Flavobacteriaceae</taxon>
        <taxon>Flavobacterium</taxon>
    </lineage>
</organism>
<proteinExistence type="predicted"/>
<keyword evidence="3" id="KW-1185">Reference proteome</keyword>
<dbReference type="Proteomes" id="UP001600107">
    <property type="component" value="Unassembled WGS sequence"/>
</dbReference>